<dbReference type="OrthoDB" id="9802248at2"/>
<keyword evidence="5 7" id="KW-0378">Hydrolase</keyword>
<comment type="function">
    <text evidence="7">Thiolesterase that catalyzes the hydrolysis of S-D-lactoyl-glutathione to form glutathione and D-lactic acid.</text>
</comment>
<dbReference type="InterPro" id="IPR017782">
    <property type="entry name" value="Hydroxyacylglutathione_Hdrlase"/>
</dbReference>
<dbReference type="HAMAP" id="MF_01374">
    <property type="entry name" value="Glyoxalase_2"/>
    <property type="match status" value="1"/>
</dbReference>
<comment type="subunit">
    <text evidence="7">Monomer.</text>
</comment>
<evidence type="ECO:0000313" key="9">
    <source>
        <dbReference type="EMBL" id="OZI31476.1"/>
    </source>
</evidence>
<dbReference type="InterPro" id="IPR035680">
    <property type="entry name" value="Clx_II_MBL"/>
</dbReference>
<comment type="pathway">
    <text evidence="2 7">Secondary metabolite metabolism; methylglyoxal degradation; (R)-lactate from methylglyoxal: step 2/2.</text>
</comment>
<feature type="binding site" evidence="7">
    <location>
        <position position="71"/>
    </location>
    <ligand>
        <name>Zn(2+)</name>
        <dbReference type="ChEBI" id="CHEBI:29105"/>
        <label>1</label>
    </ligand>
</feature>
<feature type="binding site" evidence="7">
    <location>
        <position position="151"/>
    </location>
    <ligand>
        <name>Zn(2+)</name>
        <dbReference type="ChEBI" id="CHEBI:29105"/>
        <label>2</label>
    </ligand>
</feature>
<dbReference type="InterPro" id="IPR050110">
    <property type="entry name" value="Glyoxalase_II_hydrolase"/>
</dbReference>
<dbReference type="GO" id="GO:0017001">
    <property type="term" value="P:antibiotic catabolic process"/>
    <property type="evidence" value="ECO:0007669"/>
    <property type="project" value="InterPro"/>
</dbReference>
<feature type="binding site" evidence="7">
    <location>
        <position position="73"/>
    </location>
    <ligand>
        <name>Zn(2+)</name>
        <dbReference type="ChEBI" id="CHEBI:29105"/>
        <label>1</label>
    </ligand>
</feature>
<evidence type="ECO:0000256" key="7">
    <source>
        <dbReference type="HAMAP-Rule" id="MF_01374"/>
    </source>
</evidence>
<evidence type="ECO:0000256" key="3">
    <source>
        <dbReference type="ARBA" id="ARBA00006759"/>
    </source>
</evidence>
<comment type="cofactor">
    <cofactor evidence="7">
        <name>Zn(2+)</name>
        <dbReference type="ChEBI" id="CHEBI:29105"/>
    </cofactor>
    <text evidence="7">Binds 2 Zn(2+) ions per subunit.</text>
</comment>
<dbReference type="EMBL" id="NEVM01000005">
    <property type="protein sequence ID" value="OZI31476.1"/>
    <property type="molecule type" value="Genomic_DNA"/>
</dbReference>
<proteinExistence type="inferred from homology"/>
<comment type="catalytic activity">
    <reaction evidence="1 7">
        <text>an S-(2-hydroxyacyl)glutathione + H2O = a 2-hydroxy carboxylate + glutathione + H(+)</text>
        <dbReference type="Rhea" id="RHEA:21864"/>
        <dbReference type="ChEBI" id="CHEBI:15377"/>
        <dbReference type="ChEBI" id="CHEBI:15378"/>
        <dbReference type="ChEBI" id="CHEBI:57925"/>
        <dbReference type="ChEBI" id="CHEBI:58896"/>
        <dbReference type="ChEBI" id="CHEBI:71261"/>
        <dbReference type="EC" id="3.1.2.6"/>
    </reaction>
</comment>
<evidence type="ECO:0000256" key="6">
    <source>
        <dbReference type="ARBA" id="ARBA00022833"/>
    </source>
</evidence>
<feature type="binding site" evidence="7">
    <location>
        <position position="151"/>
    </location>
    <ligand>
        <name>Zn(2+)</name>
        <dbReference type="ChEBI" id="CHEBI:29105"/>
        <label>1</label>
    </ligand>
</feature>
<dbReference type="PIRSF" id="PIRSF005457">
    <property type="entry name" value="Glx"/>
    <property type="match status" value="1"/>
</dbReference>
<dbReference type="PROSITE" id="PS00743">
    <property type="entry name" value="BETA_LACTAMASE_B_1"/>
    <property type="match status" value="1"/>
</dbReference>
<keyword evidence="4 7" id="KW-0479">Metal-binding</keyword>
<dbReference type="InterPro" id="IPR001018">
    <property type="entry name" value="Beta-lactamase_class-B_CS"/>
</dbReference>
<dbReference type="GO" id="GO:0008800">
    <property type="term" value="F:beta-lactamase activity"/>
    <property type="evidence" value="ECO:0007669"/>
    <property type="project" value="InterPro"/>
</dbReference>
<keyword evidence="6 7" id="KW-0862">Zinc</keyword>
<dbReference type="AlphaFoldDB" id="A0A261S2A1"/>
<dbReference type="SUPFAM" id="SSF56281">
    <property type="entry name" value="Metallo-hydrolase/oxidoreductase"/>
    <property type="match status" value="1"/>
</dbReference>
<evidence type="ECO:0000256" key="5">
    <source>
        <dbReference type="ARBA" id="ARBA00022801"/>
    </source>
</evidence>
<dbReference type="RefSeq" id="WP_094855885.1">
    <property type="nucleotide sequence ID" value="NZ_NEVM01000005.1"/>
</dbReference>
<feature type="binding site" evidence="7">
    <location>
        <position position="129"/>
    </location>
    <ligand>
        <name>Zn(2+)</name>
        <dbReference type="ChEBI" id="CHEBI:29105"/>
        <label>1</label>
    </ligand>
</feature>
<dbReference type="UniPathway" id="UPA00619">
    <property type="reaction ID" value="UER00676"/>
</dbReference>
<sequence>MQATHAPAGVGAQGPAILPVPAFSDNYIWLLRNQGLAAVVDPGDAAPVFAALEKQREAGAPLQLRAILLTHHHADHVGGVLELSRATGAPVYGPALETLPHCDFPLQEGDRVRLPELDLDLGVLDVPGHTAGHIAYWGRAAGSAQALFCGDTLFAGGCGRLFEGTPAQMYASLEKLVTLPPETQVFCAHEYTLGNLRWALAVEPANRTLQQWYQRARQLREQGLPTLPSSIGQERDTNPFLRTQQVDVAKAAAVQAGRSLTSPVEVFAVLREWKNNFK</sequence>
<dbReference type="Pfam" id="PF00753">
    <property type="entry name" value="Lactamase_B"/>
    <property type="match status" value="1"/>
</dbReference>
<dbReference type="SMART" id="SM00849">
    <property type="entry name" value="Lactamase_B"/>
    <property type="match status" value="1"/>
</dbReference>
<dbReference type="InterPro" id="IPR032282">
    <property type="entry name" value="HAGH_C"/>
</dbReference>
<feature type="binding site" evidence="7">
    <location>
        <position position="189"/>
    </location>
    <ligand>
        <name>Zn(2+)</name>
        <dbReference type="ChEBI" id="CHEBI:29105"/>
        <label>2</label>
    </ligand>
</feature>
<gene>
    <name evidence="7" type="primary">gloB</name>
    <name evidence="9" type="ORF">CAL29_26630</name>
</gene>
<organism evidence="9 10">
    <name type="scientific">Bordetella genomosp. 10</name>
    <dbReference type="NCBI Taxonomy" id="1416804"/>
    <lineage>
        <taxon>Bacteria</taxon>
        <taxon>Pseudomonadati</taxon>
        <taxon>Pseudomonadota</taxon>
        <taxon>Betaproteobacteria</taxon>
        <taxon>Burkholderiales</taxon>
        <taxon>Alcaligenaceae</taxon>
        <taxon>Bordetella</taxon>
    </lineage>
</organism>
<dbReference type="Pfam" id="PF16123">
    <property type="entry name" value="HAGH_C"/>
    <property type="match status" value="1"/>
</dbReference>
<dbReference type="GO" id="GO:0008270">
    <property type="term" value="F:zinc ion binding"/>
    <property type="evidence" value="ECO:0007669"/>
    <property type="project" value="InterPro"/>
</dbReference>
<comment type="caution">
    <text evidence="9">The sequence shown here is derived from an EMBL/GenBank/DDBJ whole genome shotgun (WGS) entry which is preliminary data.</text>
</comment>
<feature type="binding site" evidence="7">
    <location>
        <position position="75"/>
    </location>
    <ligand>
        <name>Zn(2+)</name>
        <dbReference type="ChEBI" id="CHEBI:29105"/>
        <label>2</label>
    </ligand>
</feature>
<feature type="domain" description="Metallo-beta-lactamase" evidence="8">
    <location>
        <begin position="25"/>
        <end position="189"/>
    </location>
</feature>
<reference evidence="10" key="1">
    <citation type="submission" date="2017-05" db="EMBL/GenBank/DDBJ databases">
        <title>Complete and WGS of Bordetella genogroups.</title>
        <authorList>
            <person name="Spilker T."/>
            <person name="Lipuma J."/>
        </authorList>
    </citation>
    <scope>NUCLEOTIDE SEQUENCE [LARGE SCALE GENOMIC DNA]</scope>
    <source>
        <strain evidence="10">AU16122</strain>
    </source>
</reference>
<dbReference type="Gene3D" id="3.60.15.10">
    <property type="entry name" value="Ribonuclease Z/Hydroxyacylglutathione hydrolase-like"/>
    <property type="match status" value="1"/>
</dbReference>
<dbReference type="Proteomes" id="UP000216020">
    <property type="component" value="Unassembled WGS sequence"/>
</dbReference>
<feature type="binding site" evidence="7">
    <location>
        <position position="76"/>
    </location>
    <ligand>
        <name>Zn(2+)</name>
        <dbReference type="ChEBI" id="CHEBI:29105"/>
        <label>2</label>
    </ligand>
</feature>
<evidence type="ECO:0000256" key="2">
    <source>
        <dbReference type="ARBA" id="ARBA00004963"/>
    </source>
</evidence>
<dbReference type="PANTHER" id="PTHR43705:SF1">
    <property type="entry name" value="HYDROXYACYLGLUTATHIONE HYDROLASE GLOB"/>
    <property type="match status" value="1"/>
</dbReference>
<evidence type="ECO:0000256" key="1">
    <source>
        <dbReference type="ARBA" id="ARBA00001623"/>
    </source>
</evidence>
<dbReference type="GO" id="GO:0019243">
    <property type="term" value="P:methylglyoxal catabolic process to D-lactate via S-lactoyl-glutathione"/>
    <property type="evidence" value="ECO:0007669"/>
    <property type="project" value="UniProtKB-UniRule"/>
</dbReference>
<evidence type="ECO:0000256" key="4">
    <source>
        <dbReference type="ARBA" id="ARBA00022723"/>
    </source>
</evidence>
<name>A0A261S2A1_9BORD</name>
<dbReference type="PANTHER" id="PTHR43705">
    <property type="entry name" value="HYDROXYACYLGLUTATHIONE HYDROLASE"/>
    <property type="match status" value="1"/>
</dbReference>
<dbReference type="GO" id="GO:0004416">
    <property type="term" value="F:hydroxyacylglutathione hydrolase activity"/>
    <property type="evidence" value="ECO:0007669"/>
    <property type="project" value="UniProtKB-UniRule"/>
</dbReference>
<dbReference type="NCBIfam" id="TIGR03413">
    <property type="entry name" value="GSH_gloB"/>
    <property type="match status" value="1"/>
</dbReference>
<dbReference type="CDD" id="cd07723">
    <property type="entry name" value="hydroxyacylglutathione_hydrolase_MBL-fold"/>
    <property type="match status" value="1"/>
</dbReference>
<comment type="similarity">
    <text evidence="3 7">Belongs to the metallo-beta-lactamase superfamily. Glyoxalase II family.</text>
</comment>
<accession>A0A261S2A1</accession>
<evidence type="ECO:0000313" key="10">
    <source>
        <dbReference type="Proteomes" id="UP000216020"/>
    </source>
</evidence>
<keyword evidence="10" id="KW-1185">Reference proteome</keyword>
<dbReference type="EC" id="3.1.2.6" evidence="7"/>
<evidence type="ECO:0000259" key="8">
    <source>
        <dbReference type="SMART" id="SM00849"/>
    </source>
</evidence>
<dbReference type="InterPro" id="IPR001279">
    <property type="entry name" value="Metallo-B-lactamas"/>
</dbReference>
<dbReference type="InterPro" id="IPR036866">
    <property type="entry name" value="RibonucZ/Hydroxyglut_hydro"/>
</dbReference>
<protein>
    <recommendedName>
        <fullName evidence="7">Hydroxyacylglutathione hydrolase</fullName>
        <ecNumber evidence="7">3.1.2.6</ecNumber>
    </recommendedName>
    <alternativeName>
        <fullName evidence="7">Glyoxalase II</fullName>
        <shortName evidence="7">Glx II</shortName>
    </alternativeName>
</protein>